<dbReference type="InParanoid" id="Q2HCH4"/>
<dbReference type="GeneID" id="4386649"/>
<protein>
    <submittedName>
        <fullName evidence="1">Uncharacterized protein</fullName>
    </submittedName>
</protein>
<reference evidence="2" key="1">
    <citation type="journal article" date="2015" name="Genome Announc.">
        <title>Draft genome sequence of the cellulolytic fungus Chaetomium globosum.</title>
        <authorList>
            <person name="Cuomo C.A."/>
            <person name="Untereiner W.A."/>
            <person name="Ma L.-J."/>
            <person name="Grabherr M."/>
            <person name="Birren B.W."/>
        </authorList>
    </citation>
    <scope>NUCLEOTIDE SEQUENCE [LARGE SCALE GENOMIC DNA]</scope>
    <source>
        <strain evidence="2">ATCC 6205 / CBS 148.51 / DSM 1962 / NBRC 6347 / NRRL 1970</strain>
    </source>
</reference>
<accession>Q2HCH4</accession>
<dbReference type="Proteomes" id="UP000001056">
    <property type="component" value="Unassembled WGS sequence"/>
</dbReference>
<dbReference type="RefSeq" id="XP_001221301.1">
    <property type="nucleotide sequence ID" value="XM_001221300.1"/>
</dbReference>
<gene>
    <name evidence="1" type="ORF">CHGG_02080</name>
</gene>
<name>Q2HCH4_CHAGB</name>
<dbReference type="VEuPathDB" id="FungiDB:CHGG_02080"/>
<dbReference type="EMBL" id="CH408029">
    <property type="protein sequence ID" value="EAQ93845.1"/>
    <property type="molecule type" value="Genomic_DNA"/>
</dbReference>
<sequence length="144" mass="15591">MSLRVDAKGLFRYIIFETAEEVIFKVAWRFGLGGVGSCGSRTFKVVAFLLEELLKAGDNMGGALFVEIPLDPPHPMPWVEDHALFAGKATTSPIGHLNTEHRKYEAGKEPSVLPALKRQRSALEMFRSSAGGGDTLSDSVIASA</sequence>
<evidence type="ECO:0000313" key="1">
    <source>
        <dbReference type="EMBL" id="EAQ93845.1"/>
    </source>
</evidence>
<proteinExistence type="predicted"/>
<keyword evidence="2" id="KW-1185">Reference proteome</keyword>
<evidence type="ECO:0000313" key="2">
    <source>
        <dbReference type="Proteomes" id="UP000001056"/>
    </source>
</evidence>
<organism evidence="1 2">
    <name type="scientific">Chaetomium globosum (strain ATCC 6205 / CBS 148.51 / DSM 1962 / NBRC 6347 / NRRL 1970)</name>
    <name type="common">Soil fungus</name>
    <dbReference type="NCBI Taxonomy" id="306901"/>
    <lineage>
        <taxon>Eukaryota</taxon>
        <taxon>Fungi</taxon>
        <taxon>Dikarya</taxon>
        <taxon>Ascomycota</taxon>
        <taxon>Pezizomycotina</taxon>
        <taxon>Sordariomycetes</taxon>
        <taxon>Sordariomycetidae</taxon>
        <taxon>Sordariales</taxon>
        <taxon>Chaetomiaceae</taxon>
        <taxon>Chaetomium</taxon>
    </lineage>
</organism>
<dbReference type="AlphaFoldDB" id="Q2HCH4"/>
<dbReference type="HOGENOM" id="CLU_1796249_0_0_1"/>